<accession>A0A0H3ZK73</accession>
<protein>
    <submittedName>
        <fullName evidence="1">Uncharacterized protein</fullName>
    </submittedName>
</protein>
<dbReference type="AlphaFoldDB" id="A0A0H3ZK73"/>
<proteinExistence type="predicted"/>
<dbReference type="EMBL" id="KP795485">
    <property type="protein sequence ID" value="AKN36325.1"/>
    <property type="molecule type" value="Genomic_DNA"/>
</dbReference>
<name>A0A0H3ZK73_9VIBR</name>
<sequence length="43" mass="4943">MTQHFDENDTLLKSETVFMKGLGDAKKAPKYDHNTNKIPLMSF</sequence>
<organism evidence="1">
    <name type="scientific">Vibrio tasmaniensis</name>
    <dbReference type="NCBI Taxonomy" id="212663"/>
    <lineage>
        <taxon>Bacteria</taxon>
        <taxon>Pseudomonadati</taxon>
        <taxon>Pseudomonadota</taxon>
        <taxon>Gammaproteobacteria</taxon>
        <taxon>Vibrionales</taxon>
        <taxon>Vibrionaceae</taxon>
        <taxon>Vibrio</taxon>
    </lineage>
</organism>
<evidence type="ECO:0000313" key="1">
    <source>
        <dbReference type="EMBL" id="AKN36325.1"/>
    </source>
</evidence>
<reference evidence="1" key="1">
    <citation type="journal article" date="2015" name="MBio">
        <title>Eco-Evolutionary Dynamics of Episomes among Ecologically Cohesive Bacterial Populations.</title>
        <authorList>
            <person name="Xue H."/>
            <person name="Cordero O.X."/>
            <person name="Camas F.M."/>
            <person name="Trimble W."/>
            <person name="Meyer F."/>
            <person name="Guglielmini J."/>
            <person name="Rocha E.P."/>
            <person name="Polz M.F."/>
        </authorList>
    </citation>
    <scope>NUCLEOTIDE SEQUENCE</scope>
    <source>
        <strain evidence="1">FF_112</strain>
    </source>
</reference>